<evidence type="ECO:0000259" key="7">
    <source>
        <dbReference type="Pfam" id="PF00107"/>
    </source>
</evidence>
<reference evidence="9 10" key="1">
    <citation type="submission" date="2016-06" db="EMBL/GenBank/DDBJ databases">
        <title>Evolution of pathogenesis and genome organization in the Tremellales.</title>
        <authorList>
            <person name="Cuomo C."/>
            <person name="Litvintseva A."/>
            <person name="Heitman J."/>
            <person name="Chen Y."/>
            <person name="Sun S."/>
            <person name="Springer D."/>
            <person name="Dromer F."/>
            <person name="Young S."/>
            <person name="Zeng Q."/>
            <person name="Chapman S."/>
            <person name="Gujja S."/>
            <person name="Saif S."/>
            <person name="Birren B."/>
        </authorList>
    </citation>
    <scope>NUCLEOTIDE SEQUENCE [LARGE SCALE GENOMIC DNA]</scope>
    <source>
        <strain evidence="9 10">CBS 7118</strain>
    </source>
</reference>
<dbReference type="InterPro" id="IPR011032">
    <property type="entry name" value="GroES-like_sf"/>
</dbReference>
<evidence type="ECO:0000256" key="3">
    <source>
        <dbReference type="ARBA" id="ARBA00022723"/>
    </source>
</evidence>
<dbReference type="GO" id="GO:0006062">
    <property type="term" value="P:sorbitol catabolic process"/>
    <property type="evidence" value="ECO:0007669"/>
    <property type="project" value="TreeGrafter"/>
</dbReference>
<evidence type="ECO:0000313" key="9">
    <source>
        <dbReference type="EMBL" id="ODN83928.1"/>
    </source>
</evidence>
<keyword evidence="4 6" id="KW-0862">Zinc</keyword>
<organism evidence="9 10">
    <name type="scientific">Cryptococcus wingfieldii CBS 7118</name>
    <dbReference type="NCBI Taxonomy" id="1295528"/>
    <lineage>
        <taxon>Eukaryota</taxon>
        <taxon>Fungi</taxon>
        <taxon>Dikarya</taxon>
        <taxon>Basidiomycota</taxon>
        <taxon>Agaricomycotina</taxon>
        <taxon>Tremellomycetes</taxon>
        <taxon>Tremellales</taxon>
        <taxon>Cryptococcaceae</taxon>
        <taxon>Cryptococcus</taxon>
    </lineage>
</organism>
<dbReference type="InterPro" id="IPR036291">
    <property type="entry name" value="NAD(P)-bd_dom_sf"/>
</dbReference>
<dbReference type="OrthoDB" id="1879366at2759"/>
<dbReference type="InterPro" id="IPR002328">
    <property type="entry name" value="ADH_Zn_CS"/>
</dbReference>
<dbReference type="PANTHER" id="PTHR43161:SF9">
    <property type="entry name" value="SORBITOL DEHYDROGENASE"/>
    <property type="match status" value="1"/>
</dbReference>
<accession>A0A1E3I5Z7</accession>
<feature type="domain" description="Alcohol dehydrogenase-like N-terminal" evidence="8">
    <location>
        <begin position="71"/>
        <end position="169"/>
    </location>
</feature>
<evidence type="ECO:0000256" key="4">
    <source>
        <dbReference type="ARBA" id="ARBA00022833"/>
    </source>
</evidence>
<dbReference type="GO" id="GO:0008270">
    <property type="term" value="F:zinc ion binding"/>
    <property type="evidence" value="ECO:0007669"/>
    <property type="project" value="InterPro"/>
</dbReference>
<dbReference type="EMBL" id="AWGH01000038">
    <property type="protein sequence ID" value="ODN83928.1"/>
    <property type="molecule type" value="Genomic_DNA"/>
</dbReference>
<dbReference type="AlphaFoldDB" id="A0A1E3I5Z7"/>
<dbReference type="InterPro" id="IPR013154">
    <property type="entry name" value="ADH-like_N"/>
</dbReference>
<evidence type="ECO:0000313" key="10">
    <source>
        <dbReference type="Proteomes" id="UP000094819"/>
    </source>
</evidence>
<dbReference type="SUPFAM" id="SSF51735">
    <property type="entry name" value="NAD(P)-binding Rossmann-fold domains"/>
    <property type="match status" value="1"/>
</dbReference>
<evidence type="ECO:0000256" key="6">
    <source>
        <dbReference type="RuleBase" id="RU361277"/>
    </source>
</evidence>
<dbReference type="RefSeq" id="XP_019028383.1">
    <property type="nucleotide sequence ID" value="XM_019179615.1"/>
</dbReference>
<dbReference type="Pfam" id="PF00107">
    <property type="entry name" value="ADH_zinc_N"/>
    <property type="match status" value="1"/>
</dbReference>
<evidence type="ECO:0000256" key="1">
    <source>
        <dbReference type="ARBA" id="ARBA00001947"/>
    </source>
</evidence>
<evidence type="ECO:0000256" key="2">
    <source>
        <dbReference type="ARBA" id="ARBA00008072"/>
    </source>
</evidence>
<dbReference type="Proteomes" id="UP000094819">
    <property type="component" value="Unassembled WGS sequence"/>
</dbReference>
<dbReference type="PANTHER" id="PTHR43161">
    <property type="entry name" value="SORBITOL DEHYDROGENASE"/>
    <property type="match status" value="1"/>
</dbReference>
<protein>
    <submittedName>
        <fullName evidence="9">Xylitol dehydrogenase</fullName>
    </submittedName>
</protein>
<comment type="similarity">
    <text evidence="2 6">Belongs to the zinc-containing alcohol dehydrogenase family.</text>
</comment>
<dbReference type="Pfam" id="PF08240">
    <property type="entry name" value="ADH_N"/>
    <property type="match status" value="1"/>
</dbReference>
<dbReference type="GeneID" id="30196836"/>
<proteinExistence type="inferred from homology"/>
<dbReference type="Gene3D" id="3.40.50.720">
    <property type="entry name" value="NAD(P)-binding Rossmann-like Domain"/>
    <property type="match status" value="2"/>
</dbReference>
<dbReference type="PROSITE" id="PS00059">
    <property type="entry name" value="ADH_ZINC"/>
    <property type="match status" value="1"/>
</dbReference>
<gene>
    <name evidence="9" type="ORF">L198_07625</name>
</gene>
<dbReference type="InterPro" id="IPR013149">
    <property type="entry name" value="ADH-like_C"/>
</dbReference>
<dbReference type="GO" id="GO:0003939">
    <property type="term" value="F:L-iditol 2-dehydrogenase (NAD+) activity"/>
    <property type="evidence" value="ECO:0007669"/>
    <property type="project" value="TreeGrafter"/>
</dbReference>
<evidence type="ECO:0000256" key="5">
    <source>
        <dbReference type="ARBA" id="ARBA00023002"/>
    </source>
</evidence>
<name>A0A1E3I5Z7_9TREE</name>
<comment type="cofactor">
    <cofactor evidence="1 6">
        <name>Zn(2+)</name>
        <dbReference type="ChEBI" id="CHEBI:29105"/>
    </cofactor>
</comment>
<comment type="caution">
    <text evidence="9">The sequence shown here is derived from an EMBL/GenBank/DDBJ whole genome shotgun (WGS) entry which is preliminary data.</text>
</comment>
<keyword evidence="10" id="KW-1185">Reference proteome</keyword>
<sequence length="447" mass="47802">MSEFHSLVKTQPPQVTALNLPPNSAGVLLKKRDIIIREEPLPILQPDGVLVKVIATDKCLSPKFTQVDADVDLHNYVAGGVGGRPVTEPIVLGHESSGEVIAIGDLVKTHKVGDRVAIEPGLPCRRCVNCKEGRINICSNQHYCGAPGSVGSLSRFFALPADMAPHIPDNVSWEESGCIQPLAVGIQVAKRVDLRPHKTVAIFGCGPVGLISAAVAHAYCARKIVAFDNNPVRVEAARKYRSPVTGKPIIDHVFLTKDIPTTSLKKGANGLVNGNSHIDELAYKIGEAGSGAGIADGGIPDEHDEESVGDRKWEWAKKIAARYIEEAGLTEEEGFDRVVEATGVEDCMNLGIAVAKQGANYLGIGLSHIQTASFPILAVTNKELNVMGITRYTSSCFPSALDLLERGVVDVKQLITNRFPLTESDRAFEAAAGGGEMKVIILNQEGF</sequence>
<evidence type="ECO:0000259" key="8">
    <source>
        <dbReference type="Pfam" id="PF08240"/>
    </source>
</evidence>
<dbReference type="SUPFAM" id="SSF50129">
    <property type="entry name" value="GroES-like"/>
    <property type="match status" value="1"/>
</dbReference>
<feature type="domain" description="Alcohol dehydrogenase-like C-terminal" evidence="7">
    <location>
        <begin position="328"/>
        <end position="405"/>
    </location>
</feature>
<keyword evidence="3 6" id="KW-0479">Metal-binding</keyword>
<dbReference type="Gene3D" id="3.90.180.10">
    <property type="entry name" value="Medium-chain alcohol dehydrogenases, catalytic domain"/>
    <property type="match status" value="2"/>
</dbReference>
<keyword evidence="5" id="KW-0560">Oxidoreductase</keyword>